<gene>
    <name evidence="8" type="ORF">H9659_00870</name>
</gene>
<dbReference type="Proteomes" id="UP000659496">
    <property type="component" value="Unassembled WGS sequence"/>
</dbReference>
<evidence type="ECO:0000256" key="1">
    <source>
        <dbReference type="ARBA" id="ARBA00001947"/>
    </source>
</evidence>
<dbReference type="PROSITE" id="PS00903">
    <property type="entry name" value="CYT_DCMP_DEAMINASES_1"/>
    <property type="match status" value="1"/>
</dbReference>
<evidence type="ECO:0000313" key="8">
    <source>
        <dbReference type="EMBL" id="MBD7906881.1"/>
    </source>
</evidence>
<dbReference type="Pfam" id="PF00383">
    <property type="entry name" value="dCMP_cyt_deam_1"/>
    <property type="match status" value="1"/>
</dbReference>
<dbReference type="PANTHER" id="PTHR11086">
    <property type="entry name" value="DEOXYCYTIDYLATE DEAMINASE-RELATED"/>
    <property type="match status" value="1"/>
</dbReference>
<keyword evidence="9" id="KW-1185">Reference proteome</keyword>
<dbReference type="InterPro" id="IPR015517">
    <property type="entry name" value="dCMP_deaminase-rel"/>
</dbReference>
<reference evidence="8 9" key="1">
    <citation type="submission" date="2020-08" db="EMBL/GenBank/DDBJ databases">
        <title>A Genomic Blueprint of the Chicken Gut Microbiome.</title>
        <authorList>
            <person name="Gilroy R."/>
            <person name="Ravi A."/>
            <person name="Getino M."/>
            <person name="Pursley I."/>
            <person name="Horton D.L."/>
            <person name="Alikhan N.-F."/>
            <person name="Baker D."/>
            <person name="Gharbi K."/>
            <person name="Hall N."/>
            <person name="Watson M."/>
            <person name="Adriaenssens E.M."/>
            <person name="Foster-Nyarko E."/>
            <person name="Jarju S."/>
            <person name="Secka A."/>
            <person name="Antonio M."/>
            <person name="Oren A."/>
            <person name="Chaudhuri R."/>
            <person name="La Ragione R.M."/>
            <person name="Hildebrand F."/>
            <person name="Pallen M.J."/>
        </authorList>
    </citation>
    <scope>NUCLEOTIDE SEQUENCE [LARGE SCALE GENOMIC DNA]</scope>
    <source>
        <strain evidence="8 9">Sa3CUA8</strain>
    </source>
</reference>
<dbReference type="RefSeq" id="WP_191688039.1">
    <property type="nucleotide sequence ID" value="NZ_JACSQY010000001.1"/>
</dbReference>
<evidence type="ECO:0000259" key="7">
    <source>
        <dbReference type="PROSITE" id="PS51747"/>
    </source>
</evidence>
<name>A0ABR8PFE0_9BACL</name>
<dbReference type="EMBL" id="JACSQY010000001">
    <property type="protein sequence ID" value="MBD7906881.1"/>
    <property type="molecule type" value="Genomic_DNA"/>
</dbReference>
<dbReference type="InterPro" id="IPR035105">
    <property type="entry name" value="Deoxycytidylate_deaminase_dom"/>
</dbReference>
<keyword evidence="4" id="KW-0378">Hydrolase</keyword>
<evidence type="ECO:0000256" key="5">
    <source>
        <dbReference type="ARBA" id="ARBA00022833"/>
    </source>
</evidence>
<proteinExistence type="inferred from homology"/>
<evidence type="ECO:0000256" key="2">
    <source>
        <dbReference type="ARBA" id="ARBA00006576"/>
    </source>
</evidence>
<comment type="caution">
    <text evidence="8">The sequence shown here is derived from an EMBL/GenBank/DDBJ whole genome shotgun (WGS) entry which is preliminary data.</text>
</comment>
<organism evidence="8 9">
    <name type="scientific">Sporosarcina gallistercoris</name>
    <dbReference type="NCBI Taxonomy" id="2762245"/>
    <lineage>
        <taxon>Bacteria</taxon>
        <taxon>Bacillati</taxon>
        <taxon>Bacillota</taxon>
        <taxon>Bacilli</taxon>
        <taxon>Bacillales</taxon>
        <taxon>Caryophanaceae</taxon>
        <taxon>Sporosarcina</taxon>
    </lineage>
</organism>
<dbReference type="NCBIfam" id="TIGR02571">
    <property type="entry name" value="ComEB"/>
    <property type="match status" value="1"/>
</dbReference>
<dbReference type="Gene3D" id="3.40.140.10">
    <property type="entry name" value="Cytidine Deaminase, domain 2"/>
    <property type="match status" value="1"/>
</dbReference>
<keyword evidence="3" id="KW-0479">Metal-binding</keyword>
<evidence type="ECO:0000256" key="6">
    <source>
        <dbReference type="NCBIfam" id="TIGR02571"/>
    </source>
</evidence>
<evidence type="ECO:0000313" key="9">
    <source>
        <dbReference type="Proteomes" id="UP000659496"/>
    </source>
</evidence>
<protein>
    <recommendedName>
        <fullName evidence="6">ComE operon protein 2</fullName>
    </recommendedName>
</protein>
<keyword evidence="5" id="KW-0862">Zinc</keyword>
<dbReference type="InterPro" id="IPR002125">
    <property type="entry name" value="CMP_dCMP_dom"/>
</dbReference>
<comment type="cofactor">
    <cofactor evidence="1">
        <name>Zn(2+)</name>
        <dbReference type="ChEBI" id="CHEBI:29105"/>
    </cofactor>
</comment>
<dbReference type="InterPro" id="IPR016192">
    <property type="entry name" value="APOBEC/CMP_deaminase_Zn-bd"/>
</dbReference>
<dbReference type="PROSITE" id="PS51747">
    <property type="entry name" value="CYT_DCMP_DEAMINASES_2"/>
    <property type="match status" value="1"/>
</dbReference>
<dbReference type="InterPro" id="IPR016193">
    <property type="entry name" value="Cytidine_deaminase-like"/>
</dbReference>
<dbReference type="PANTHER" id="PTHR11086:SF18">
    <property type="entry name" value="DEOXYCYTIDYLATE DEAMINASE"/>
    <property type="match status" value="1"/>
</dbReference>
<comment type="similarity">
    <text evidence="2">Belongs to the cytidine and deoxycytidylate deaminase family.</text>
</comment>
<sequence length="187" mass="21049">MERITWEQFFMAQCSLLAVRSTCTRLAVGAVIVRDNRIIAGGYNGSVSGGDHCIDKGCYVVDNHCIRTIHAEMNALLQCGKYGIPAAGSTLYVTHFPCLQCSKAIIQAGISKVYYGMDYRNSDYAIELFKHAGIDVEHIPFDSRTLDFEKTSKEKLFNDMLQTMQQMDVPENDLKRFSERAQQLFGN</sequence>
<feature type="domain" description="CMP/dCMP-type deaminase" evidence="7">
    <location>
        <begin position="5"/>
        <end position="137"/>
    </location>
</feature>
<dbReference type="CDD" id="cd01286">
    <property type="entry name" value="deoxycytidylate_deaminase"/>
    <property type="match status" value="1"/>
</dbReference>
<evidence type="ECO:0000256" key="4">
    <source>
        <dbReference type="ARBA" id="ARBA00022801"/>
    </source>
</evidence>
<dbReference type="SUPFAM" id="SSF53927">
    <property type="entry name" value="Cytidine deaminase-like"/>
    <property type="match status" value="1"/>
</dbReference>
<dbReference type="InterPro" id="IPR013404">
    <property type="entry name" value="Competence_ComEB"/>
</dbReference>
<evidence type="ECO:0000256" key="3">
    <source>
        <dbReference type="ARBA" id="ARBA00022723"/>
    </source>
</evidence>
<accession>A0ABR8PFE0</accession>